<comment type="caution">
    <text evidence="3">The sequence shown here is derived from an EMBL/GenBank/DDBJ whole genome shotgun (WGS) entry which is preliminary data.</text>
</comment>
<dbReference type="Pfam" id="PF04945">
    <property type="entry name" value="YHS"/>
    <property type="match status" value="1"/>
</dbReference>
<protein>
    <submittedName>
        <fullName evidence="3">YHS domain-containing protein</fullName>
    </submittedName>
</protein>
<organism evidence="3 4">
    <name type="scientific">Puniceicoccus vermicola</name>
    <dbReference type="NCBI Taxonomy" id="388746"/>
    <lineage>
        <taxon>Bacteria</taxon>
        <taxon>Pseudomonadati</taxon>
        <taxon>Verrucomicrobiota</taxon>
        <taxon>Opitutia</taxon>
        <taxon>Puniceicoccales</taxon>
        <taxon>Puniceicoccaceae</taxon>
        <taxon>Puniceicoccus</taxon>
    </lineage>
</organism>
<dbReference type="EMBL" id="JACHVA010000053">
    <property type="protein sequence ID" value="MBC2601506.1"/>
    <property type="molecule type" value="Genomic_DNA"/>
</dbReference>
<dbReference type="InterPro" id="IPR007029">
    <property type="entry name" value="YHS_dom"/>
</dbReference>
<keyword evidence="4" id="KW-1185">Reference proteome</keyword>
<sequence length="152" mass="17035">MRLSLPLFFFLSFVGITAPASAVEPVNETFFGSLAIHGYDPVAYFIEKKPVKGEKSFSYEWEGAKWLFASNENLKAFEKAPEKYAPQFGGYCAWAVAHGSTADIDPEVWSVVDGKLYLNYSKDIQKKWNADRAALIKKGNEEWPKIVDGGDQ</sequence>
<evidence type="ECO:0000313" key="4">
    <source>
        <dbReference type="Proteomes" id="UP000525652"/>
    </source>
</evidence>
<feature type="chain" id="PRO_5030812583" evidence="1">
    <location>
        <begin position="23"/>
        <end position="152"/>
    </location>
</feature>
<feature type="signal peptide" evidence="1">
    <location>
        <begin position="1"/>
        <end position="22"/>
    </location>
</feature>
<dbReference type="NCBIfam" id="NF041384">
    <property type="entry name" value="YHS_seleno_dom"/>
    <property type="match status" value="1"/>
</dbReference>
<gene>
    <name evidence="3" type="ORF">H5P30_06915</name>
</gene>
<evidence type="ECO:0000313" key="3">
    <source>
        <dbReference type="EMBL" id="MBC2601506.1"/>
    </source>
</evidence>
<dbReference type="Proteomes" id="UP000525652">
    <property type="component" value="Unassembled WGS sequence"/>
</dbReference>
<evidence type="ECO:0000259" key="2">
    <source>
        <dbReference type="Pfam" id="PF04945"/>
    </source>
</evidence>
<reference evidence="3 4" key="1">
    <citation type="submission" date="2020-07" db="EMBL/GenBank/DDBJ databases">
        <authorList>
            <person name="Feng X."/>
        </authorList>
    </citation>
    <scope>NUCLEOTIDE SEQUENCE [LARGE SCALE GENOMIC DNA]</scope>
    <source>
        <strain evidence="3 4">JCM14086</strain>
    </source>
</reference>
<dbReference type="AlphaFoldDB" id="A0A7X1E3W7"/>
<name>A0A7X1E3W7_9BACT</name>
<feature type="domain" description="YHS" evidence="2">
    <location>
        <begin position="42"/>
        <end position="87"/>
    </location>
</feature>
<keyword evidence="1" id="KW-0732">Signal</keyword>
<proteinExistence type="predicted"/>
<accession>A0A7X1E3W7</accession>
<dbReference type="RefSeq" id="WP_185692217.1">
    <property type="nucleotide sequence ID" value="NZ_JACHVA010000053.1"/>
</dbReference>
<evidence type="ECO:0000256" key="1">
    <source>
        <dbReference type="SAM" id="SignalP"/>
    </source>
</evidence>